<proteinExistence type="predicted"/>
<dbReference type="InterPro" id="IPR041588">
    <property type="entry name" value="Integrase_H2C2"/>
</dbReference>
<evidence type="ECO:0000313" key="3">
    <source>
        <dbReference type="EMBL" id="SBR60546.1"/>
    </source>
</evidence>
<feature type="non-terminal residue" evidence="3">
    <location>
        <position position="68"/>
    </location>
</feature>
<reference evidence="3" key="2">
    <citation type="submission" date="2016-06" db="EMBL/GenBank/DDBJ databases">
        <title>The genome of a short-lived fish provides insights into sex chromosome evolution and the genetic control of aging.</title>
        <authorList>
            <person name="Reichwald K."/>
            <person name="Felder M."/>
            <person name="Petzold A."/>
            <person name="Koch P."/>
            <person name="Groth M."/>
            <person name="Platzer M."/>
        </authorList>
    </citation>
    <scope>NUCLEOTIDE SEQUENCE</scope>
    <source>
        <tissue evidence="3">Brain</tissue>
    </source>
</reference>
<sequence>WLRRPLKVRFRMWLRVIKKGSDWAQVSQIVVPEIFRNDILSLAHECEWAGHLGINKTYLAILSHFFWP</sequence>
<dbReference type="EMBL" id="HAEF01019387">
    <property type="protein sequence ID" value="SBR60546.1"/>
    <property type="molecule type" value="Transcribed_RNA"/>
</dbReference>
<dbReference type="AlphaFoldDB" id="A0A1A8MVC9"/>
<dbReference type="Pfam" id="PF17921">
    <property type="entry name" value="Integrase_H2C2"/>
    <property type="match status" value="1"/>
</dbReference>
<feature type="domain" description="Integrase zinc-binding" evidence="2">
    <location>
        <begin position="31"/>
        <end position="68"/>
    </location>
</feature>
<dbReference type="FunFam" id="1.10.340.70:FF:000001">
    <property type="entry name" value="Retrovirus-related Pol polyprotein from transposon gypsy-like Protein"/>
    <property type="match status" value="1"/>
</dbReference>
<accession>A0A1A8MVC9</accession>
<protein>
    <recommendedName>
        <fullName evidence="1">Gypsy retrotransposon integrase-like protein 1</fullName>
    </recommendedName>
</protein>
<reference evidence="3" key="1">
    <citation type="submission" date="2016-05" db="EMBL/GenBank/DDBJ databases">
        <authorList>
            <person name="Lavstsen T."/>
            <person name="Jespersen J.S."/>
        </authorList>
    </citation>
    <scope>NUCLEOTIDE SEQUENCE</scope>
    <source>
        <tissue evidence="3">Brain</tissue>
    </source>
</reference>
<evidence type="ECO:0000259" key="2">
    <source>
        <dbReference type="Pfam" id="PF17921"/>
    </source>
</evidence>
<feature type="non-terminal residue" evidence="3">
    <location>
        <position position="1"/>
    </location>
</feature>
<organism evidence="3">
    <name type="scientific">Nothobranchius pienaari</name>
    <dbReference type="NCBI Taxonomy" id="704102"/>
    <lineage>
        <taxon>Eukaryota</taxon>
        <taxon>Metazoa</taxon>
        <taxon>Chordata</taxon>
        <taxon>Craniata</taxon>
        <taxon>Vertebrata</taxon>
        <taxon>Euteleostomi</taxon>
        <taxon>Actinopterygii</taxon>
        <taxon>Neopterygii</taxon>
        <taxon>Teleostei</taxon>
        <taxon>Neoteleostei</taxon>
        <taxon>Acanthomorphata</taxon>
        <taxon>Ovalentaria</taxon>
        <taxon>Atherinomorphae</taxon>
        <taxon>Cyprinodontiformes</taxon>
        <taxon>Nothobranchiidae</taxon>
        <taxon>Nothobranchius</taxon>
    </lineage>
</organism>
<dbReference type="Gene3D" id="1.10.340.70">
    <property type="match status" value="1"/>
</dbReference>
<name>A0A1A8MVC9_9TELE</name>
<evidence type="ECO:0000256" key="1">
    <source>
        <dbReference type="ARBA" id="ARBA00039658"/>
    </source>
</evidence>
<gene>
    <name evidence="3" type="primary">GIN1</name>
</gene>